<reference evidence="2 3" key="1">
    <citation type="submission" date="2017-06" db="EMBL/GenBank/DDBJ databases">
        <title>Complete genome sequence of Nitrospirillum amazonense strain CBAmC, an endophytic nitrogen-fixing and plant growth-promoting bacterium, isolated from sugarcane.</title>
        <authorList>
            <person name="Schwab S."/>
            <person name="dos Santos Teixeira K.R."/>
            <person name="Simoes Araujo J.L."/>
            <person name="Soares Vidal M."/>
            <person name="Borges de Freitas H.R."/>
            <person name="Rivello Crivelaro A.L."/>
            <person name="Bueno de Camargo Nunes A."/>
            <person name="dos Santos C.M."/>
            <person name="Palmeira da Silva Rosa D."/>
            <person name="da Silva Padilha D."/>
            <person name="da Silva E."/>
            <person name="Araujo Terra L."/>
            <person name="Soares Mendes V."/>
            <person name="Farinelli L."/>
            <person name="Magalhaes Cruz L."/>
            <person name="Baldani J.I."/>
        </authorList>
    </citation>
    <scope>NUCLEOTIDE SEQUENCE [LARGE SCALE GENOMIC DNA]</scope>
    <source>
        <strain evidence="2 3">CBAmC</strain>
    </source>
</reference>
<feature type="transmembrane region" description="Helical" evidence="1">
    <location>
        <begin position="337"/>
        <end position="358"/>
    </location>
</feature>
<evidence type="ECO:0000313" key="3">
    <source>
        <dbReference type="Proteomes" id="UP000197153"/>
    </source>
</evidence>
<keyword evidence="1" id="KW-0812">Transmembrane</keyword>
<proteinExistence type="predicted"/>
<feature type="transmembrane region" description="Helical" evidence="1">
    <location>
        <begin position="145"/>
        <end position="170"/>
    </location>
</feature>
<dbReference type="PANTHER" id="PTHR34219:SF3">
    <property type="entry name" value="BLL7967 PROTEIN"/>
    <property type="match status" value="1"/>
</dbReference>
<organism evidence="2 3">
    <name type="scientific">Nitrospirillum viridazoti CBAmc</name>
    <dbReference type="NCBI Taxonomy" id="1441467"/>
    <lineage>
        <taxon>Bacteria</taxon>
        <taxon>Pseudomonadati</taxon>
        <taxon>Pseudomonadota</taxon>
        <taxon>Alphaproteobacteria</taxon>
        <taxon>Rhodospirillales</taxon>
        <taxon>Azospirillaceae</taxon>
        <taxon>Nitrospirillum</taxon>
        <taxon>Nitrospirillum viridazoti</taxon>
    </lineage>
</organism>
<dbReference type="EMBL" id="CP022111">
    <property type="protein sequence ID" value="ASG22349.1"/>
    <property type="molecule type" value="Genomic_DNA"/>
</dbReference>
<feature type="transmembrane region" description="Helical" evidence="1">
    <location>
        <begin position="191"/>
        <end position="212"/>
    </location>
</feature>
<dbReference type="InterPro" id="IPR005625">
    <property type="entry name" value="PepSY-ass_TM"/>
</dbReference>
<sequence>MTAATLRHWRWVHKWSSLVCTLFLLVLCLSGLPLIFEDELEDLLSPLPRAAVTAADQDLNLDAALAQGLEKHAEMVPMSLTWPAGTEHLLYLWTAPRPQATPDGFRLTVIDLRNGAVLAEPPIRHRPTDVIRTLHAELFAGLPGSLLLCAMGLLFLAAVVSGLVLYAPFMRRMAFGTIRREAARRTQWLDIHNLVGIVILVWTVVVGATGVANTLAQPLFRLWQVDQLGAMIRPWAGKPIPDRVVSVDAAVAAAQKALPAARPESVAYPYSRFGSPHHYIVWMRGDAPLTSRLETPVLVDAVSGDVTEVRSLPWYLRALEISRPLHFGDYGGMPLKIIWALLDLATIAVLGSGLYLWLAKGTPARRSGAQPAGARVNPAE</sequence>
<dbReference type="KEGG" id="nao:Y958_15460"/>
<dbReference type="Proteomes" id="UP000197153">
    <property type="component" value="Chromosome 2"/>
</dbReference>
<dbReference type="PANTHER" id="PTHR34219">
    <property type="entry name" value="IRON-REGULATED INNER MEMBRANE PROTEIN-RELATED"/>
    <property type="match status" value="1"/>
</dbReference>
<evidence type="ECO:0000256" key="1">
    <source>
        <dbReference type="SAM" id="Phobius"/>
    </source>
</evidence>
<protein>
    <submittedName>
        <fullName evidence="2">Peptidase</fullName>
    </submittedName>
</protein>
<keyword evidence="3" id="KW-1185">Reference proteome</keyword>
<gene>
    <name evidence="2" type="ORF">Y958_15460</name>
</gene>
<accession>A0A248JUR9</accession>
<name>A0A248JUR9_9PROT</name>
<dbReference type="Pfam" id="PF03929">
    <property type="entry name" value="PepSY_TM"/>
    <property type="match status" value="1"/>
</dbReference>
<keyword evidence="1" id="KW-1133">Transmembrane helix</keyword>
<keyword evidence="1" id="KW-0472">Membrane</keyword>
<dbReference type="AlphaFoldDB" id="A0A248JUR9"/>
<evidence type="ECO:0000313" key="2">
    <source>
        <dbReference type="EMBL" id="ASG22349.1"/>
    </source>
</evidence>